<dbReference type="CDD" id="cd07722">
    <property type="entry name" value="LACTB2-like_MBL-fold"/>
    <property type="match status" value="1"/>
</dbReference>
<comment type="similarity">
    <text evidence="1">Belongs to the metallo-beta-lactamase superfamily. Glyoxalase II family.</text>
</comment>
<dbReference type="InterPro" id="IPR001279">
    <property type="entry name" value="Metallo-B-lactamas"/>
</dbReference>
<dbReference type="Pfam" id="PF17778">
    <property type="entry name" value="WHD_BLACT"/>
    <property type="match status" value="1"/>
</dbReference>
<evidence type="ECO:0000256" key="1">
    <source>
        <dbReference type="ARBA" id="ARBA00006759"/>
    </source>
</evidence>
<keyword evidence="4" id="KW-0862">Zinc</keyword>
<sequence length="288" mass="32710">MNANKHDAILIVGTNTYILGTGPKKILIDCGEGVREYLPCLEESLKNTQSDAYIADIIISHGHRDHWGGLGDILSSLTLNPSKSIRVHKYPLPSDGSIEHMNHFPKDIQVLELKDNQVFKADDVTLKVIYTPGHTKDHCTFWLEEEQSLFTADCVLGQGTAVFDDLHEYIAGLENLVSLQPTRLYPGHGPVIENGVDKLREYIQHRLQREHQIIQLFNTQQSWTPMEIVKVLYKDYPESLHIPAANSVILHLHKLKKDSKVKTSKEKESFPARLNSTWHWADPHDSQS</sequence>
<keyword evidence="2" id="KW-0479">Metal-binding</keyword>
<organism evidence="6 7">
    <name type="scientific">Rhizopus oryzae</name>
    <name type="common">Mucormycosis agent</name>
    <name type="synonym">Rhizopus arrhizus var. delemar</name>
    <dbReference type="NCBI Taxonomy" id="64495"/>
    <lineage>
        <taxon>Eukaryota</taxon>
        <taxon>Fungi</taxon>
        <taxon>Fungi incertae sedis</taxon>
        <taxon>Mucoromycota</taxon>
        <taxon>Mucoromycotina</taxon>
        <taxon>Mucoromycetes</taxon>
        <taxon>Mucorales</taxon>
        <taxon>Mucorineae</taxon>
        <taxon>Rhizopodaceae</taxon>
        <taxon>Rhizopus</taxon>
    </lineage>
</organism>
<dbReference type="FunFam" id="3.60.15.10:FF:000041">
    <property type="entry name" value="Metallo-beta-lactamase domain protein"/>
    <property type="match status" value="1"/>
</dbReference>
<comment type="caution">
    <text evidence="6">The sequence shown here is derived from an EMBL/GenBank/DDBJ whole genome shotgun (WGS) entry which is preliminary data.</text>
</comment>
<evidence type="ECO:0000259" key="5">
    <source>
        <dbReference type="SMART" id="SM00849"/>
    </source>
</evidence>
<dbReference type="GO" id="GO:0044550">
    <property type="term" value="P:secondary metabolite biosynthetic process"/>
    <property type="evidence" value="ECO:0007669"/>
    <property type="project" value="TreeGrafter"/>
</dbReference>
<dbReference type="FunFam" id="1.10.10.10:FF:000328">
    <property type="entry name" value="Lactamase beta 2"/>
    <property type="match status" value="1"/>
</dbReference>
<keyword evidence="3" id="KW-0378">Hydrolase</keyword>
<dbReference type="Gene3D" id="1.10.10.10">
    <property type="entry name" value="Winged helix-like DNA-binding domain superfamily/Winged helix DNA-binding domain"/>
    <property type="match status" value="1"/>
</dbReference>
<feature type="domain" description="Metallo-beta-lactamase" evidence="5">
    <location>
        <begin position="13"/>
        <end position="188"/>
    </location>
</feature>
<dbReference type="Pfam" id="PF00753">
    <property type="entry name" value="Lactamase_B"/>
    <property type="match status" value="1"/>
</dbReference>
<gene>
    <name evidence="6" type="ORF">G6F51_006718</name>
</gene>
<evidence type="ECO:0000256" key="4">
    <source>
        <dbReference type="ARBA" id="ARBA00022833"/>
    </source>
</evidence>
<dbReference type="PANTHER" id="PTHR23131">
    <property type="entry name" value="ENDORIBONUCLEASE LACTB2"/>
    <property type="match status" value="1"/>
</dbReference>
<accession>A0A9P6YAE5</accession>
<evidence type="ECO:0000313" key="7">
    <source>
        <dbReference type="Proteomes" id="UP000717996"/>
    </source>
</evidence>
<dbReference type="Proteomes" id="UP000717996">
    <property type="component" value="Unassembled WGS sequence"/>
</dbReference>
<proteinExistence type="inferred from homology"/>
<reference evidence="6" key="1">
    <citation type="journal article" date="2020" name="Microb. Genom.">
        <title>Genetic diversity of clinical and environmental Mucorales isolates obtained from an investigation of mucormycosis cases among solid organ transplant recipients.</title>
        <authorList>
            <person name="Nguyen M.H."/>
            <person name="Kaul D."/>
            <person name="Muto C."/>
            <person name="Cheng S.J."/>
            <person name="Richter R.A."/>
            <person name="Bruno V.M."/>
            <person name="Liu G."/>
            <person name="Beyhan S."/>
            <person name="Sundermann A.J."/>
            <person name="Mounaud S."/>
            <person name="Pasculle A.W."/>
            <person name="Nierman W.C."/>
            <person name="Driscoll E."/>
            <person name="Cumbie R."/>
            <person name="Clancy C.J."/>
            <person name="Dupont C.L."/>
        </authorList>
    </citation>
    <scope>NUCLEOTIDE SEQUENCE</scope>
    <source>
        <strain evidence="6">GL16</strain>
    </source>
</reference>
<dbReference type="EMBL" id="JAANIT010000935">
    <property type="protein sequence ID" value="KAG1543370.1"/>
    <property type="molecule type" value="Genomic_DNA"/>
</dbReference>
<evidence type="ECO:0000256" key="2">
    <source>
        <dbReference type="ARBA" id="ARBA00022723"/>
    </source>
</evidence>
<evidence type="ECO:0000256" key="3">
    <source>
        <dbReference type="ARBA" id="ARBA00022801"/>
    </source>
</evidence>
<dbReference type="InterPro" id="IPR050662">
    <property type="entry name" value="Sec-metab_biosynth-thioest"/>
</dbReference>
<dbReference type="SUPFAM" id="SSF56281">
    <property type="entry name" value="Metallo-hydrolase/oxidoreductase"/>
    <property type="match status" value="1"/>
</dbReference>
<dbReference type="InterPro" id="IPR041516">
    <property type="entry name" value="LACTB2_WH"/>
</dbReference>
<evidence type="ECO:0000313" key="6">
    <source>
        <dbReference type="EMBL" id="KAG1543370.1"/>
    </source>
</evidence>
<dbReference type="PANTHER" id="PTHR23131:SF0">
    <property type="entry name" value="ENDORIBONUCLEASE LACTB2"/>
    <property type="match status" value="1"/>
</dbReference>
<dbReference type="OrthoDB" id="17458at2759"/>
<protein>
    <recommendedName>
        <fullName evidence="5">Metallo-beta-lactamase domain-containing protein</fullName>
    </recommendedName>
</protein>
<dbReference type="InterPro" id="IPR036388">
    <property type="entry name" value="WH-like_DNA-bd_sf"/>
</dbReference>
<dbReference type="InterPro" id="IPR036866">
    <property type="entry name" value="RibonucZ/Hydroxyglut_hydro"/>
</dbReference>
<name>A0A9P6YAE5_RHIOR</name>
<dbReference type="SMART" id="SM00849">
    <property type="entry name" value="Lactamase_B"/>
    <property type="match status" value="1"/>
</dbReference>
<dbReference type="AlphaFoldDB" id="A0A9P6YAE5"/>
<dbReference type="InterPro" id="IPR047921">
    <property type="entry name" value="LACTB2-like_MBL-fold"/>
</dbReference>
<dbReference type="GO" id="GO:0046872">
    <property type="term" value="F:metal ion binding"/>
    <property type="evidence" value="ECO:0007669"/>
    <property type="project" value="UniProtKB-KW"/>
</dbReference>
<dbReference type="Gene3D" id="3.60.15.10">
    <property type="entry name" value="Ribonuclease Z/Hydroxyacylglutathione hydrolase-like"/>
    <property type="match status" value="1"/>
</dbReference>
<dbReference type="GO" id="GO:0016787">
    <property type="term" value="F:hydrolase activity"/>
    <property type="evidence" value="ECO:0007669"/>
    <property type="project" value="UniProtKB-KW"/>
</dbReference>